<proteinExistence type="predicted"/>
<evidence type="ECO:0000313" key="1">
    <source>
        <dbReference type="EMBL" id="ABC28872.1"/>
    </source>
</evidence>
<evidence type="ECO:0000313" key="2">
    <source>
        <dbReference type="Proteomes" id="UP000000238"/>
    </source>
</evidence>
<dbReference type="EMBL" id="CP000155">
    <property type="protein sequence ID" value="ABC28872.1"/>
    <property type="molecule type" value="Genomic_DNA"/>
</dbReference>
<sequence length="64" mass="7590">MADTQRTQNVVKLMKEYIEQLEQSGELERLLEQSRAPGDNDLELAEHYSRDRRFTLRRIRARGA</sequence>
<protein>
    <submittedName>
        <fullName evidence="1">Uncharacterized protein</fullName>
    </submittedName>
</protein>
<dbReference type="HOGENOM" id="CLU_2861498_0_0_6"/>
<dbReference type="Proteomes" id="UP000000238">
    <property type="component" value="Chromosome"/>
</dbReference>
<reference evidence="1 2" key="1">
    <citation type="journal article" date="2005" name="Nucleic Acids Res.">
        <title>Genomic blueprint of Hahella chejuensis, a marine microbe producing an algicidal agent.</title>
        <authorList>
            <person name="Jeong H."/>
            <person name="Yim J.H."/>
            <person name="Lee C."/>
            <person name="Choi S.-H."/>
            <person name="Park Y.K."/>
            <person name="Yoon S.H."/>
            <person name="Hur C.-G."/>
            <person name="Kang H.-Y."/>
            <person name="Kim D."/>
            <person name="Lee H.H."/>
            <person name="Park K.H."/>
            <person name="Park S.-H."/>
            <person name="Park H.-S."/>
            <person name="Lee H.K."/>
            <person name="Oh T.K."/>
            <person name="Kim J.F."/>
        </authorList>
    </citation>
    <scope>NUCLEOTIDE SEQUENCE [LARGE SCALE GENOMIC DNA]</scope>
    <source>
        <strain evidence="1 2">KCTC 2396</strain>
    </source>
</reference>
<name>Q2SKF2_HAHCH</name>
<gene>
    <name evidence="1" type="ordered locus">HCH_02038</name>
</gene>
<organism evidence="1 2">
    <name type="scientific">Hahella chejuensis (strain KCTC 2396)</name>
    <dbReference type="NCBI Taxonomy" id="349521"/>
    <lineage>
        <taxon>Bacteria</taxon>
        <taxon>Pseudomonadati</taxon>
        <taxon>Pseudomonadota</taxon>
        <taxon>Gammaproteobacteria</taxon>
        <taxon>Oceanospirillales</taxon>
        <taxon>Hahellaceae</taxon>
        <taxon>Hahella</taxon>
    </lineage>
</organism>
<keyword evidence="2" id="KW-1185">Reference proteome</keyword>
<accession>Q2SKF2</accession>
<dbReference type="RefSeq" id="WP_011395943.1">
    <property type="nucleotide sequence ID" value="NC_007645.1"/>
</dbReference>
<dbReference type="AlphaFoldDB" id="Q2SKF2"/>
<dbReference type="KEGG" id="hch:HCH_02038"/>
<dbReference type="STRING" id="349521.HCH_02038"/>